<reference evidence="9" key="1">
    <citation type="submission" date="2022-02" db="EMBL/GenBank/DDBJ databases">
        <title>Polaribacter sp. MSW13, isolated from seawater.</title>
        <authorList>
            <person name="Kristyanto S."/>
            <person name="Jung J."/>
            <person name="Jeon C.O."/>
        </authorList>
    </citation>
    <scope>NUCLEOTIDE SEQUENCE</scope>
    <source>
        <strain evidence="9">MSW13</strain>
    </source>
</reference>
<evidence type="ECO:0000256" key="4">
    <source>
        <dbReference type="ARBA" id="ARBA00022801"/>
    </source>
</evidence>
<accession>A0A9X1VQD6</accession>
<dbReference type="PROSITE" id="PS00775">
    <property type="entry name" value="GLYCOSYL_HYDROL_F3"/>
    <property type="match status" value="1"/>
</dbReference>
<evidence type="ECO:0000259" key="8">
    <source>
        <dbReference type="Pfam" id="PF01915"/>
    </source>
</evidence>
<dbReference type="PANTHER" id="PTHR30480:SF13">
    <property type="entry name" value="BETA-HEXOSAMINIDASE"/>
    <property type="match status" value="1"/>
</dbReference>
<keyword evidence="5 6" id="KW-0326">Glycosidase</keyword>
<dbReference type="InterPro" id="IPR019800">
    <property type="entry name" value="Glyco_hydro_3_AS"/>
</dbReference>
<dbReference type="Gene3D" id="3.40.50.1700">
    <property type="entry name" value="Glycoside hydrolase family 3 C-terminal domain"/>
    <property type="match status" value="1"/>
</dbReference>
<name>A0A9X1VQD6_9FLAO</name>
<dbReference type="PRINTS" id="PR00133">
    <property type="entry name" value="GLHYDRLASE3"/>
</dbReference>
<dbReference type="InterPro" id="IPR017853">
    <property type="entry name" value="GH"/>
</dbReference>
<organism evidence="9 10">
    <name type="scientific">Polaribacter marinus</name>
    <dbReference type="NCBI Taxonomy" id="2916838"/>
    <lineage>
        <taxon>Bacteria</taxon>
        <taxon>Pseudomonadati</taxon>
        <taxon>Bacteroidota</taxon>
        <taxon>Flavobacteriia</taxon>
        <taxon>Flavobacteriales</taxon>
        <taxon>Flavobacteriaceae</taxon>
    </lineage>
</organism>
<comment type="catalytic activity">
    <reaction evidence="1">
        <text>Hydrolysis of terminal non-reducing N-acetyl-D-hexosamine residues in N-acetyl-beta-D-hexosaminides.</text>
        <dbReference type="EC" id="3.2.1.52"/>
    </reaction>
</comment>
<dbReference type="Pfam" id="PF01915">
    <property type="entry name" value="Glyco_hydro_3_C"/>
    <property type="match status" value="1"/>
</dbReference>
<evidence type="ECO:0000256" key="3">
    <source>
        <dbReference type="ARBA" id="ARBA00012663"/>
    </source>
</evidence>
<proteinExistence type="inferred from homology"/>
<dbReference type="SUPFAM" id="SSF51445">
    <property type="entry name" value="(Trans)glycosidases"/>
    <property type="match status" value="1"/>
</dbReference>
<dbReference type="GO" id="GO:0009254">
    <property type="term" value="P:peptidoglycan turnover"/>
    <property type="evidence" value="ECO:0007669"/>
    <property type="project" value="TreeGrafter"/>
</dbReference>
<dbReference type="Pfam" id="PF00933">
    <property type="entry name" value="Glyco_hydro_3"/>
    <property type="match status" value="1"/>
</dbReference>
<gene>
    <name evidence="9" type="ORF">MC378_06240</name>
</gene>
<sequence length="564" mass="62649">MKKTIPLVIIVFSVLFSCNKKETSIQLSENSTQKKWVDSIYNQMTLKEKVGQLFMIAAYSNKDQKHTDSIQKLIKENGIGGLVFFQGGPVRQAKQTNLYQSVSKVPLLIAMDAEWGLNMRLDSTARFPYNMTLGAVKDNDLIRRVGEKIGEHCNRLGVHINFAPVVDINTNSKNPIIGVRSFAEDKYNVTNKALAFTKGLQSQNVLACAKHFPGHGDTDKDSHKTLPTVLLSKARIDSVEMYPYKQLFKNNMAGVMVAHLNVPSLEKEAGVPSSLSHHIVSDLLKEKLGFKGLVFTDALNMKGAANYKETGAIDLAAFMAGNDILVLTEDASKGISKIMEAYQKKELTEERLAHSVKKILTAKFDVQLHNFKPIKTQNLISDLNDETNNILNEEVFINAITAIKNENNTLPLKKDKNKKIAFLGLGDGSSSAFLKELKLHLNIDEVSNLPHKDLLNKLKKYDQVIIGYHRLNSRKTVKISNADKAIIEAIALNNNVILDVFASQYSLENLSFKNLNASIISYENSEIAQKISAQVLIGNKEANGKLPASMNQEFKAGHGIKILE</sequence>
<evidence type="ECO:0000259" key="7">
    <source>
        <dbReference type="Pfam" id="PF00933"/>
    </source>
</evidence>
<evidence type="ECO:0000256" key="1">
    <source>
        <dbReference type="ARBA" id="ARBA00001231"/>
    </source>
</evidence>
<dbReference type="InterPro" id="IPR002772">
    <property type="entry name" value="Glyco_hydro_3_C"/>
</dbReference>
<evidence type="ECO:0000313" key="10">
    <source>
        <dbReference type="Proteomes" id="UP001139369"/>
    </source>
</evidence>
<keyword evidence="4 6" id="KW-0378">Hydrolase</keyword>
<evidence type="ECO:0000313" key="9">
    <source>
        <dbReference type="EMBL" id="MCI2228760.1"/>
    </source>
</evidence>
<dbReference type="RefSeq" id="WP_242177889.1">
    <property type="nucleotide sequence ID" value="NZ_JAKQYM010000003.1"/>
</dbReference>
<evidence type="ECO:0000256" key="2">
    <source>
        <dbReference type="ARBA" id="ARBA00005336"/>
    </source>
</evidence>
<protein>
    <recommendedName>
        <fullName evidence="3">beta-N-acetylhexosaminidase</fullName>
        <ecNumber evidence="3">3.2.1.52</ecNumber>
    </recommendedName>
</protein>
<dbReference type="Gene3D" id="3.20.20.300">
    <property type="entry name" value="Glycoside hydrolase, family 3, N-terminal domain"/>
    <property type="match status" value="1"/>
</dbReference>
<feature type="domain" description="Glycoside hydrolase family 3 N-terminal" evidence="7">
    <location>
        <begin position="45"/>
        <end position="361"/>
    </location>
</feature>
<feature type="domain" description="Glycoside hydrolase family 3 C-terminal" evidence="8">
    <location>
        <begin position="403"/>
        <end position="553"/>
    </location>
</feature>
<dbReference type="EC" id="3.2.1.52" evidence="3"/>
<comment type="caution">
    <text evidence="9">The sequence shown here is derived from an EMBL/GenBank/DDBJ whole genome shotgun (WGS) entry which is preliminary data.</text>
</comment>
<dbReference type="InterPro" id="IPR001764">
    <property type="entry name" value="Glyco_hydro_3_N"/>
</dbReference>
<dbReference type="SUPFAM" id="SSF52279">
    <property type="entry name" value="Beta-D-glucan exohydrolase, C-terminal domain"/>
    <property type="match status" value="1"/>
</dbReference>
<dbReference type="PANTHER" id="PTHR30480">
    <property type="entry name" value="BETA-HEXOSAMINIDASE-RELATED"/>
    <property type="match status" value="1"/>
</dbReference>
<keyword evidence="10" id="KW-1185">Reference proteome</keyword>
<dbReference type="GO" id="GO:0004563">
    <property type="term" value="F:beta-N-acetylhexosaminidase activity"/>
    <property type="evidence" value="ECO:0007669"/>
    <property type="project" value="UniProtKB-EC"/>
</dbReference>
<dbReference type="InterPro" id="IPR036881">
    <property type="entry name" value="Glyco_hydro_3_C_sf"/>
</dbReference>
<dbReference type="PROSITE" id="PS51257">
    <property type="entry name" value="PROKAR_LIPOPROTEIN"/>
    <property type="match status" value="1"/>
</dbReference>
<dbReference type="Proteomes" id="UP001139369">
    <property type="component" value="Unassembled WGS sequence"/>
</dbReference>
<dbReference type="InterPro" id="IPR050226">
    <property type="entry name" value="NagZ_Beta-hexosaminidase"/>
</dbReference>
<dbReference type="EMBL" id="JAKQYM010000003">
    <property type="protein sequence ID" value="MCI2228760.1"/>
    <property type="molecule type" value="Genomic_DNA"/>
</dbReference>
<dbReference type="AlphaFoldDB" id="A0A9X1VQD6"/>
<evidence type="ECO:0000256" key="5">
    <source>
        <dbReference type="ARBA" id="ARBA00023295"/>
    </source>
</evidence>
<evidence type="ECO:0000256" key="6">
    <source>
        <dbReference type="RuleBase" id="RU361161"/>
    </source>
</evidence>
<comment type="similarity">
    <text evidence="2 6">Belongs to the glycosyl hydrolase 3 family.</text>
</comment>
<dbReference type="InterPro" id="IPR036962">
    <property type="entry name" value="Glyco_hydro_3_N_sf"/>
</dbReference>
<dbReference type="GO" id="GO:0005975">
    <property type="term" value="P:carbohydrate metabolic process"/>
    <property type="evidence" value="ECO:0007669"/>
    <property type="project" value="InterPro"/>
</dbReference>